<evidence type="ECO:0000256" key="2">
    <source>
        <dbReference type="ARBA" id="ARBA00022630"/>
    </source>
</evidence>
<dbReference type="PANTHER" id="PTHR42747:SF4">
    <property type="entry name" value="BLR1330 PROTEIN"/>
    <property type="match status" value="1"/>
</dbReference>
<reference evidence="6" key="1">
    <citation type="submission" date="2022-12" db="EMBL/GenBank/DDBJ databases">
        <authorList>
            <person name="Krivoruchko A.V."/>
            <person name="Elkin A."/>
        </authorList>
    </citation>
    <scope>NUCLEOTIDE SEQUENCE</scope>
    <source>
        <strain evidence="6">IEGM 1388</strain>
    </source>
</reference>
<evidence type="ECO:0000313" key="6">
    <source>
        <dbReference type="EMBL" id="MCZ4550163.1"/>
    </source>
</evidence>
<keyword evidence="7" id="KW-1185">Reference proteome</keyword>
<comment type="caution">
    <text evidence="6">The sequence shown here is derived from an EMBL/GenBank/DDBJ whole genome shotgun (WGS) entry which is preliminary data.</text>
</comment>
<dbReference type="GO" id="GO:0004497">
    <property type="term" value="F:monooxygenase activity"/>
    <property type="evidence" value="ECO:0007669"/>
    <property type="project" value="UniProtKB-KW"/>
</dbReference>
<evidence type="ECO:0000256" key="1">
    <source>
        <dbReference type="ARBA" id="ARBA00009881"/>
    </source>
</evidence>
<organism evidence="6 7">
    <name type="scientific">Gordonia rubripertincta</name>
    <name type="common">Rhodococcus corallinus</name>
    <dbReference type="NCBI Taxonomy" id="36822"/>
    <lineage>
        <taxon>Bacteria</taxon>
        <taxon>Bacillati</taxon>
        <taxon>Actinomycetota</taxon>
        <taxon>Actinomycetes</taxon>
        <taxon>Mycobacteriales</taxon>
        <taxon>Gordoniaceae</taxon>
        <taxon>Gordonia</taxon>
    </lineage>
</organism>
<dbReference type="Gene3D" id="3.20.20.70">
    <property type="entry name" value="Aldolase class I"/>
    <property type="match status" value="1"/>
</dbReference>
<keyword evidence="3" id="KW-0288">FMN</keyword>
<dbReference type="InterPro" id="IPR004136">
    <property type="entry name" value="NMO"/>
</dbReference>
<dbReference type="RefSeq" id="WP_301570695.1">
    <property type="nucleotide sequence ID" value="NZ_JAPWIE010000002.1"/>
</dbReference>
<dbReference type="InterPro" id="IPR013785">
    <property type="entry name" value="Aldolase_TIM"/>
</dbReference>
<proteinExistence type="inferred from homology"/>
<dbReference type="Proteomes" id="UP001067235">
    <property type="component" value="Unassembled WGS sequence"/>
</dbReference>
<protein>
    <submittedName>
        <fullName evidence="6">Nitronate monooxygenase</fullName>
    </submittedName>
</protein>
<gene>
    <name evidence="6" type="ORF">O4213_09225</name>
</gene>
<name>A0ABT4MT23_GORRU</name>
<evidence type="ECO:0000256" key="3">
    <source>
        <dbReference type="ARBA" id="ARBA00022643"/>
    </source>
</evidence>
<keyword evidence="4" id="KW-0560">Oxidoreductase</keyword>
<dbReference type="EMBL" id="JAPWIE010000002">
    <property type="protein sequence ID" value="MCZ4550163.1"/>
    <property type="molecule type" value="Genomic_DNA"/>
</dbReference>
<comment type="similarity">
    <text evidence="1">Belongs to the nitronate monooxygenase family. NMO class I subfamily.</text>
</comment>
<evidence type="ECO:0000256" key="5">
    <source>
        <dbReference type="ARBA" id="ARBA00023033"/>
    </source>
</evidence>
<evidence type="ECO:0000256" key="4">
    <source>
        <dbReference type="ARBA" id="ARBA00023002"/>
    </source>
</evidence>
<keyword evidence="2" id="KW-0285">Flavoprotein</keyword>
<evidence type="ECO:0000313" key="7">
    <source>
        <dbReference type="Proteomes" id="UP001067235"/>
    </source>
</evidence>
<accession>A0ABT4MT23</accession>
<dbReference type="CDD" id="cd04730">
    <property type="entry name" value="NPD_like"/>
    <property type="match status" value="1"/>
</dbReference>
<dbReference type="SUPFAM" id="SSF51412">
    <property type="entry name" value="Inosine monophosphate dehydrogenase (IMPDH)"/>
    <property type="match status" value="1"/>
</dbReference>
<keyword evidence="5 6" id="KW-0503">Monooxygenase</keyword>
<sequence length="314" mass="32575">MAASMTWTGRLTMPVILAPMFRVCGPDLVIAASRAGIAGSFPTANCRSTTELGEWVGRISADLTSDDRRLPWGANLIIKHARRDADLEVLLAGRPDFVITSVGTPAPVVGPLHEAGISVLADVASVEHARKAVACGVDGLVLLSAGAGGNTGWLNPFVFVRAVREFFSGTVVLAGGITDGTAIAAAQVLGCDLVYLGTKAIAATESMASVGYKQMLVDSSADDIHLTKAFTGMPTNMLRPSIVAAGLDPAALDEDVSPTSADGTYGGARHDGPGRWSDVWAAGHTVSGVHRSEPIADVVSGLRADFLHARSRHL</sequence>
<dbReference type="Pfam" id="PF03060">
    <property type="entry name" value="NMO"/>
    <property type="match status" value="1"/>
</dbReference>
<dbReference type="PANTHER" id="PTHR42747">
    <property type="entry name" value="NITRONATE MONOOXYGENASE-RELATED"/>
    <property type="match status" value="1"/>
</dbReference>